<evidence type="ECO:0000313" key="2">
    <source>
        <dbReference type="Proteomes" id="UP000532373"/>
    </source>
</evidence>
<sequence>MEFEIIWIVFEGRTIAVSSTDEAWSFLSVWPGGLYPEMAHRAGVTLTRAEAGTGTVAEARKAFLEFCMDAGILAAID</sequence>
<dbReference type="AlphaFoldDB" id="A0A8E1WLP6"/>
<dbReference type="RefSeq" id="WP_184774472.1">
    <property type="nucleotide sequence ID" value="NZ_JACHGI010000027.1"/>
</dbReference>
<evidence type="ECO:0008006" key="3">
    <source>
        <dbReference type="Google" id="ProtNLM"/>
    </source>
</evidence>
<name>A0A8E1WLP6_9HYPH</name>
<organism evidence="1 2">
    <name type="scientific">Aminobacter carboxidus</name>
    <dbReference type="NCBI Taxonomy" id="376165"/>
    <lineage>
        <taxon>Bacteria</taxon>
        <taxon>Pseudomonadati</taxon>
        <taxon>Pseudomonadota</taxon>
        <taxon>Alphaproteobacteria</taxon>
        <taxon>Hyphomicrobiales</taxon>
        <taxon>Phyllobacteriaceae</taxon>
        <taxon>Aminobacter</taxon>
    </lineage>
</organism>
<comment type="caution">
    <text evidence="1">The sequence shown here is derived from an EMBL/GenBank/DDBJ whole genome shotgun (WGS) entry which is preliminary data.</text>
</comment>
<dbReference type="EMBL" id="JACHGI010000027">
    <property type="protein sequence ID" value="MBB6470339.1"/>
    <property type="molecule type" value="Genomic_DNA"/>
</dbReference>
<gene>
    <name evidence="1" type="ORF">HNQ96_006236</name>
</gene>
<dbReference type="Gene3D" id="6.10.250.730">
    <property type="match status" value="1"/>
</dbReference>
<protein>
    <recommendedName>
        <fullName evidence="3">DUF982 domain-containing protein</fullName>
    </recommendedName>
</protein>
<dbReference type="Proteomes" id="UP000532373">
    <property type="component" value="Unassembled WGS sequence"/>
</dbReference>
<reference evidence="1 2" key="1">
    <citation type="submission" date="2020-08" db="EMBL/GenBank/DDBJ databases">
        <title>Genomic Encyclopedia of Type Strains, Phase IV (KMG-IV): sequencing the most valuable type-strain genomes for metagenomic binning, comparative biology and taxonomic classification.</title>
        <authorList>
            <person name="Goeker M."/>
        </authorList>
    </citation>
    <scope>NUCLEOTIDE SEQUENCE [LARGE SCALE GENOMIC DNA]</scope>
    <source>
        <strain evidence="1 2">DSM 17454</strain>
    </source>
</reference>
<proteinExistence type="predicted"/>
<evidence type="ECO:0000313" key="1">
    <source>
        <dbReference type="EMBL" id="MBB6470339.1"/>
    </source>
</evidence>
<dbReference type="Pfam" id="PF06169">
    <property type="entry name" value="DUF982"/>
    <property type="match status" value="1"/>
</dbReference>
<dbReference type="InterPro" id="IPR010385">
    <property type="entry name" value="DUF982"/>
</dbReference>
<accession>A0A8E1WLP6</accession>